<dbReference type="AlphaFoldDB" id="A0A2D4LIF0"/>
<accession>A0A2D4LIF0</accession>
<reference evidence="1" key="1">
    <citation type="submission" date="2017-07" db="EMBL/GenBank/DDBJ databases">
        <authorList>
            <person name="Mikheyev A."/>
            <person name="Grau M."/>
        </authorList>
    </citation>
    <scope>NUCLEOTIDE SEQUENCE</scope>
    <source>
        <tissue evidence="1">Venom_gland</tissue>
    </source>
</reference>
<reference evidence="1" key="2">
    <citation type="submission" date="2017-11" db="EMBL/GenBank/DDBJ databases">
        <title>Coralsnake Venomics: Analyses of Venom Gland Transcriptomes and Proteomes of Six Brazilian Taxa.</title>
        <authorList>
            <person name="Aird S.D."/>
            <person name="Jorge da Silva N."/>
            <person name="Qiu L."/>
            <person name="Villar-Briones A."/>
            <person name="Aparecida-Saddi V."/>
            <person name="Campos-Telles M.P."/>
            <person name="Grau M."/>
            <person name="Mikheyev A.S."/>
        </authorList>
    </citation>
    <scope>NUCLEOTIDE SEQUENCE</scope>
    <source>
        <tissue evidence="1">Venom_gland</tissue>
    </source>
</reference>
<organism evidence="1">
    <name type="scientific">Micrurus spixii</name>
    <name type="common">Amazon coral snake</name>
    <dbReference type="NCBI Taxonomy" id="129469"/>
    <lineage>
        <taxon>Eukaryota</taxon>
        <taxon>Metazoa</taxon>
        <taxon>Chordata</taxon>
        <taxon>Craniata</taxon>
        <taxon>Vertebrata</taxon>
        <taxon>Euteleostomi</taxon>
        <taxon>Lepidosauria</taxon>
        <taxon>Squamata</taxon>
        <taxon>Bifurcata</taxon>
        <taxon>Unidentata</taxon>
        <taxon>Episquamata</taxon>
        <taxon>Toxicofera</taxon>
        <taxon>Serpentes</taxon>
        <taxon>Colubroidea</taxon>
        <taxon>Elapidae</taxon>
        <taxon>Elapinae</taxon>
        <taxon>Micrurus</taxon>
    </lineage>
</organism>
<evidence type="ECO:0000313" key="1">
    <source>
        <dbReference type="EMBL" id="LAB20666.1"/>
    </source>
</evidence>
<dbReference type="EMBL" id="IACM01014080">
    <property type="protein sequence ID" value="LAB20666.1"/>
    <property type="molecule type" value="Transcribed_RNA"/>
</dbReference>
<sequence length="114" mass="12264">MGKLQGGLQVIGVSHCITPHPSQTTRNTSHGPFPIGQQLLTCLPPWDLHFPFCCEKLPGSYLSNNCGIHLITTRTSGIACAKQCSCALQPHCLAMEIPAPIIVINRTSCKSVNL</sequence>
<proteinExistence type="predicted"/>
<name>A0A2D4LIF0_9SAUR</name>
<protein>
    <submittedName>
        <fullName evidence="1">Uncharacterized protein</fullName>
    </submittedName>
</protein>